<sequence>MKNSLFSHSNKKYTTFSLDFGSRIGFSERLTSLVLLTVFLFTIALPIEVLAQSVPQLTKTKPFRNTDLQPYVESAAASQTSESGFMSIVRGAEDAVEASWEAEVEAEINTILSSVTTTDPVNDVSVYRQAVQAQLTLQKQQAKANWIADASSYIQSELNAFLNTLSAKKDQDIETNKQGLIGSIDPAVQAVTGFAEASQEANPAQVTDGYTQGAALWDSKWQDLLTKQENWEQDSVAAIQNGILQWNTTISNLTQEKQDYLDGIAMTKEQWLQNKGMIESAENALRSSLQGTVNSIQSQRIQLATSVNGDKVMSDAFGDVDALLSEIQQKLNDHASISEMAQTLGTFFRNQENYAKNKVNEWDVLKWETVTVSQQLTYTQDVGDTTVSCSAYGGSGGCGSYPPGTTYNIIYQANGTFNGYSVASAVNYDTRGTATALMNAGRVHDFLTSYDAAAWVVGQNFSTPSDSSTGAWGGHQETKYVATSNYPYYTYGGTTDGVQCYQPGRGTCNYAIPPAGIKMYGYYVPQLLSDQSYYLNVSNDVLEGQVATNNSIRNAVSKNYNATFTPNTAQGYLTGSEQAIAGTTKIFLGNTDITGAGNWYDQLGWYNNVSIYTDYRYIDKDKQGNQDTWKGHQANYKSLADTFLSLVNPLQDWEDRSKQYTDEYEVSLANLEEAKNLAVLNFDTQIASLKTQRDNWITDVYGFEVAGTGAVGNENSRFRAGQQAWQDTIVTFKSVELNWFLTAKEALNKAVEDPSTGEKKFQADAISVAQNLQSQIVNSYNNTTQMYDSSRQLWNNYQYNYSNQLLDQAVSGKTNEIQMGEAGAVVSGKLIESYARTESYTSSEMDATIRIQNILGMFGQEGYGIEEFQSVQSNIDASQQGQVDWNNELNGGDGKFGFIPRAARDRNTLALYQDVRDDTKKANTLQKEVLEKENKILAQVEQYFKKADDFLKLAEEYEEKGKFDEAAYYTGQAVAKKAEARSIITDNYAKLGDFMLQEVSSRSLSYTKSSFLNYKDSLISKSFDDSESIAKQIKQGQNQIDGIRESGEAYDKIQGLLATSQSLVQKGTESQNLVNQLLAQSEQLANKNLKGELLDGLAEMIAAIESGAPASVSDGSEIAEAINASNQALKETREQVDGLLSHMNSLVTNENDIKNLGALLNGSGQAMNYAANSAIAKYLDDYSQQFIEENEARSKSLRQELFLKYSQGEEYAYLRKEGYEFRIQGDYIVGSRSIHSGDFKIAGNAMQDSSYSPLFTAQNIEINTKFDPGTLRVDTLGIDSLMNTEFNADRVTQVAAYVDNMANNMEEMFAQFSDKTEETKAYYTQNEEIKTQNIETYKKLSNYFLTNFQGMEATFSQAYAPNMGGLRDNFKQSKYNFRQGTLPGDSKGENWVSIKGVPVSTERHLGSRELRGTVNIKGIPIEMSYGIQDLNIPAAFSLGAMGHSFELNGMGTTFAANEVTAANGAFTQYLDGTIKDVQAKAKANESEKESKGFLFDVLSGTASGQNLAQSFKSVVTEKVNGIITSAIAEATGLPAGLISGLVGGKSMKDAVKDYAKQEATNAIAEATGIPAWAISQQLDKMSKPKEKFYETKEFQIVTTVAAVALAPFTGGASLYVAVAASAAIGAAQGAASGGLQGALVGAAGGALGAVTRSVSGGSVTVGLSYSAENGFGASVGVGYGPATVTAGISQKGGTTVGLGFEAGGLSAGLSYSEQDGFGGNVGIASENGNSLALNYSQASGLGVNIGREFGNGVSGGLSYSQQNGFGANVDVAYENKLSKNNGTGAGLELTQNGGLTVNLNAAGGANAGSWNSQTGFQANTNFLTDQWQNKYNKDQEEKQAGLDQAEAEAKQKEAQNNEGADIIAGASRIGKKEGDEPDAPGTPIDRNANSREAMPDISDPGDSVPDPGEPENAPTSENSNKDNLQLDVRKIKQQDFRVSSSEGLFSSMRNGLMTAAMKANGCYAATLIASGEADGGKKVDPNSVLNKAIKKGYVDGYSGEVLNTVDLYKLAGGTKTNLERVTGKGITAEYISSQLENGNTLQMKLLKKNGGTHFEVIKGIETIGGQKYFKLMDPGYNDGYEYLNQKTMKIGLINETGEFIARKDINSIERIQTIKNSE</sequence>
<dbReference type="NCBIfam" id="TIGR04388">
    <property type="entry name" value="Lepto_longest"/>
    <property type="match status" value="1"/>
</dbReference>
<evidence type="ECO:0000313" key="3">
    <source>
        <dbReference type="EMBL" id="BDA77664.1"/>
    </source>
</evidence>
<keyword evidence="1" id="KW-0175">Coiled coil</keyword>
<organism evidence="3 4">
    <name type="scientific">Leptospira kobayashii</name>
    <dbReference type="NCBI Taxonomy" id="1917830"/>
    <lineage>
        <taxon>Bacteria</taxon>
        <taxon>Pseudomonadati</taxon>
        <taxon>Spirochaetota</taxon>
        <taxon>Spirochaetia</taxon>
        <taxon>Leptospirales</taxon>
        <taxon>Leptospiraceae</taxon>
        <taxon>Leptospira</taxon>
    </lineage>
</organism>
<name>A0ABN6KBL8_9LEPT</name>
<keyword evidence="4" id="KW-1185">Reference proteome</keyword>
<dbReference type="EMBL" id="AP025028">
    <property type="protein sequence ID" value="BDA77664.1"/>
    <property type="molecule type" value="Genomic_DNA"/>
</dbReference>
<feature type="region of interest" description="Disordered" evidence="2">
    <location>
        <begin position="1834"/>
        <end position="1925"/>
    </location>
</feature>
<feature type="compositionally biased region" description="Polar residues" evidence="2">
    <location>
        <begin position="1913"/>
        <end position="1923"/>
    </location>
</feature>
<reference evidence="3 4" key="1">
    <citation type="submission" date="2021-08" db="EMBL/GenBank/DDBJ databases">
        <title>Complete genome sequence of Leptospira kobayashii strain E30.</title>
        <authorList>
            <person name="Nakao R."/>
            <person name="Nakamura S."/>
            <person name="Masuzawa T."/>
            <person name="Koizumi N."/>
        </authorList>
    </citation>
    <scope>NUCLEOTIDE SEQUENCE [LARGE SCALE GENOMIC DNA]</scope>
    <source>
        <strain evidence="3 4">E30</strain>
    </source>
</reference>
<dbReference type="InterPro" id="IPR030885">
    <property type="entry name" value="Lepto_longest"/>
</dbReference>
<evidence type="ECO:0000256" key="1">
    <source>
        <dbReference type="SAM" id="Coils"/>
    </source>
</evidence>
<dbReference type="RefSeq" id="WP_109020106.1">
    <property type="nucleotide sequence ID" value="NZ_AP025028.1"/>
</dbReference>
<protein>
    <submittedName>
        <fullName evidence="3">Uncharacterized protein</fullName>
    </submittedName>
</protein>
<gene>
    <name evidence="3" type="ORF">LPTSP3_g05940</name>
</gene>
<accession>A0ABN6KBL8</accession>
<feature type="coiled-coil region" evidence="1">
    <location>
        <begin position="915"/>
        <end position="960"/>
    </location>
</feature>
<evidence type="ECO:0000313" key="4">
    <source>
        <dbReference type="Proteomes" id="UP000245263"/>
    </source>
</evidence>
<dbReference type="Proteomes" id="UP000245263">
    <property type="component" value="Chromosome 1"/>
</dbReference>
<evidence type="ECO:0000256" key="2">
    <source>
        <dbReference type="SAM" id="MobiDB-lite"/>
    </source>
</evidence>
<proteinExistence type="predicted"/>